<dbReference type="Gene3D" id="3.30.70.270">
    <property type="match status" value="1"/>
</dbReference>
<protein>
    <submittedName>
        <fullName evidence="3">Sensor domain-containing diguanylate cyclase</fullName>
        <ecNumber evidence="3">2.7.7.65</ecNumber>
    </submittedName>
</protein>
<dbReference type="Pfam" id="PF00990">
    <property type="entry name" value="GGDEF"/>
    <property type="match status" value="1"/>
</dbReference>
<dbReference type="SUPFAM" id="SSF55785">
    <property type="entry name" value="PYP-like sensor domain (PAS domain)"/>
    <property type="match status" value="1"/>
</dbReference>
<dbReference type="PROSITE" id="PS50887">
    <property type="entry name" value="GGDEF"/>
    <property type="match status" value="1"/>
</dbReference>
<dbReference type="EC" id="2.7.7.65" evidence="3"/>
<organism evidence="3 4">
    <name type="scientific">Paenibacillus filicis</name>
    <dbReference type="NCBI Taxonomy" id="669464"/>
    <lineage>
        <taxon>Bacteria</taxon>
        <taxon>Bacillati</taxon>
        <taxon>Bacillota</taxon>
        <taxon>Bacilli</taxon>
        <taxon>Bacillales</taxon>
        <taxon>Paenibacillaceae</taxon>
        <taxon>Paenibacillus</taxon>
    </lineage>
</organism>
<keyword evidence="4" id="KW-1185">Reference proteome</keyword>
<feature type="coiled-coil region" evidence="1">
    <location>
        <begin position="120"/>
        <end position="168"/>
    </location>
</feature>
<dbReference type="PANTHER" id="PTHR45138:SF9">
    <property type="entry name" value="DIGUANYLATE CYCLASE DGCM-RELATED"/>
    <property type="match status" value="1"/>
</dbReference>
<evidence type="ECO:0000256" key="1">
    <source>
        <dbReference type="SAM" id="Coils"/>
    </source>
</evidence>
<dbReference type="SMART" id="SM00267">
    <property type="entry name" value="GGDEF"/>
    <property type="match status" value="1"/>
</dbReference>
<gene>
    <name evidence="3" type="ORF">WMW72_17160</name>
</gene>
<dbReference type="CDD" id="cd01949">
    <property type="entry name" value="GGDEF"/>
    <property type="match status" value="1"/>
</dbReference>
<evidence type="ECO:0000259" key="2">
    <source>
        <dbReference type="PROSITE" id="PS50887"/>
    </source>
</evidence>
<dbReference type="InterPro" id="IPR029787">
    <property type="entry name" value="Nucleotide_cyclase"/>
</dbReference>
<evidence type="ECO:0000313" key="4">
    <source>
        <dbReference type="Proteomes" id="UP001469365"/>
    </source>
</evidence>
<evidence type="ECO:0000313" key="3">
    <source>
        <dbReference type="EMBL" id="MEK8129638.1"/>
    </source>
</evidence>
<keyword evidence="3" id="KW-0808">Transferase</keyword>
<dbReference type="GO" id="GO:0052621">
    <property type="term" value="F:diguanylate cyclase activity"/>
    <property type="evidence" value="ECO:0007669"/>
    <property type="project" value="UniProtKB-EC"/>
</dbReference>
<comment type="caution">
    <text evidence="3">The sequence shown here is derived from an EMBL/GenBank/DDBJ whole genome shotgun (WGS) entry which is preliminary data.</text>
</comment>
<dbReference type="Proteomes" id="UP001469365">
    <property type="component" value="Unassembled WGS sequence"/>
</dbReference>
<keyword evidence="3" id="KW-0548">Nucleotidyltransferase</keyword>
<accession>A0ABU9DLA1</accession>
<sequence length="334" mass="38126">MIERTPELMDERLNHAPCGYISLTHEGTIADVNQTFLDKMKYTRADLLDKHMESLMSTANKLIFHSYFFPFINLNGHVDELFLSLKDASGQSVPYLLSGKIFQNDSLELTDCILLPMGKRIEYEQELRSAKKQIEQAYWEKDQALAKLEQIHREIEQKQAELIQMNTILVELSTTDKLTGLKNRRYFQEKLEEQIALFHKTLQPFSLCILDIDHFKKVNDTYGHQTGDQVLEQLARILKAHARSEDIAARYGGEEFVLILPGTDGPESRSIAEHLRQIVAESSWITGSLTVSVGIATYTAEETDATILKKADQALYTSKLNGRNRVTHIVEIPE</sequence>
<dbReference type="PANTHER" id="PTHR45138">
    <property type="entry name" value="REGULATORY COMPONENTS OF SENSORY TRANSDUCTION SYSTEM"/>
    <property type="match status" value="1"/>
</dbReference>
<reference evidence="3 4" key="1">
    <citation type="submission" date="2024-04" db="EMBL/GenBank/DDBJ databases">
        <title>draft genome sequnece of Paenibacillus filicis.</title>
        <authorList>
            <person name="Kim D.-U."/>
        </authorList>
    </citation>
    <scope>NUCLEOTIDE SEQUENCE [LARGE SCALE GENOMIC DNA]</scope>
    <source>
        <strain evidence="3 4">KACC14197</strain>
    </source>
</reference>
<dbReference type="SUPFAM" id="SSF55073">
    <property type="entry name" value="Nucleotide cyclase"/>
    <property type="match status" value="1"/>
</dbReference>
<dbReference type="InterPro" id="IPR035965">
    <property type="entry name" value="PAS-like_dom_sf"/>
</dbReference>
<dbReference type="InterPro" id="IPR000160">
    <property type="entry name" value="GGDEF_dom"/>
</dbReference>
<keyword evidence="1" id="KW-0175">Coiled coil</keyword>
<dbReference type="Gene3D" id="3.30.450.20">
    <property type="entry name" value="PAS domain"/>
    <property type="match status" value="1"/>
</dbReference>
<dbReference type="EMBL" id="JBBPCC010000010">
    <property type="protein sequence ID" value="MEK8129638.1"/>
    <property type="molecule type" value="Genomic_DNA"/>
</dbReference>
<dbReference type="InterPro" id="IPR050469">
    <property type="entry name" value="Diguanylate_Cyclase"/>
</dbReference>
<proteinExistence type="predicted"/>
<feature type="domain" description="GGDEF" evidence="2">
    <location>
        <begin position="203"/>
        <end position="331"/>
    </location>
</feature>
<dbReference type="InterPro" id="IPR043128">
    <property type="entry name" value="Rev_trsase/Diguanyl_cyclase"/>
</dbReference>
<name>A0ABU9DLA1_9BACL</name>
<dbReference type="NCBIfam" id="TIGR00254">
    <property type="entry name" value="GGDEF"/>
    <property type="match status" value="1"/>
</dbReference>